<dbReference type="Proteomes" id="UP000289886">
    <property type="component" value="Unassembled WGS sequence"/>
</dbReference>
<dbReference type="Gene3D" id="2.60.120.10">
    <property type="entry name" value="Jelly Rolls"/>
    <property type="match status" value="1"/>
</dbReference>
<reference evidence="2 3" key="1">
    <citation type="submission" date="2019-01" db="EMBL/GenBank/DDBJ databases">
        <title>Draft Genome and Complete Hox-Cluster Characterization of the Sterlet Sturgeon (Acipenser ruthenus).</title>
        <authorList>
            <person name="Wei Q."/>
        </authorList>
    </citation>
    <scope>NUCLEOTIDE SEQUENCE [LARGE SCALE GENOMIC DNA]</scope>
    <source>
        <strain evidence="2">WHYD16114868_AA</strain>
        <tissue evidence="2">Blood</tissue>
    </source>
</reference>
<evidence type="ECO:0000259" key="1">
    <source>
        <dbReference type="PROSITE" id="PS50042"/>
    </source>
</evidence>
<sequence length="132" mass="14855">MDLIKLKDKEACLLTCSIRHATVVCKTDVELLLIDKEDFNYILEDFLRLRYSVISNLIRSGALVVPNILISSFIVVVKSTAVTPSRPSANLRGFCEREHAEALAESKDCSVSMVDSWMMYSPQQLVTECLIK</sequence>
<organism evidence="2 3">
    <name type="scientific">Acipenser ruthenus</name>
    <name type="common">Sterlet sturgeon</name>
    <dbReference type="NCBI Taxonomy" id="7906"/>
    <lineage>
        <taxon>Eukaryota</taxon>
        <taxon>Metazoa</taxon>
        <taxon>Chordata</taxon>
        <taxon>Craniata</taxon>
        <taxon>Vertebrata</taxon>
        <taxon>Euteleostomi</taxon>
        <taxon>Actinopterygii</taxon>
        <taxon>Chondrostei</taxon>
        <taxon>Acipenseriformes</taxon>
        <taxon>Acipenseridae</taxon>
        <taxon>Acipenser</taxon>
    </lineage>
</organism>
<dbReference type="SUPFAM" id="SSF51206">
    <property type="entry name" value="cAMP-binding domain-like"/>
    <property type="match status" value="1"/>
</dbReference>
<dbReference type="InterPro" id="IPR014710">
    <property type="entry name" value="RmlC-like_jellyroll"/>
</dbReference>
<comment type="caution">
    <text evidence="2">The sequence shown here is derived from an EMBL/GenBank/DDBJ whole genome shotgun (WGS) entry which is preliminary data.</text>
</comment>
<dbReference type="AlphaFoldDB" id="A0A662YS82"/>
<feature type="domain" description="Cyclic nucleotide-binding" evidence="1">
    <location>
        <begin position="10"/>
        <end position="60"/>
    </location>
</feature>
<dbReference type="InterPro" id="IPR000595">
    <property type="entry name" value="cNMP-bd_dom"/>
</dbReference>
<keyword evidence="3" id="KW-1185">Reference proteome</keyword>
<name>A0A662YS82_ACIRT</name>
<proteinExistence type="predicted"/>
<gene>
    <name evidence="2" type="ORF">EOD39_11429</name>
</gene>
<evidence type="ECO:0000313" key="3">
    <source>
        <dbReference type="Proteomes" id="UP000289886"/>
    </source>
</evidence>
<protein>
    <recommendedName>
        <fullName evidence="1">Cyclic nucleotide-binding domain-containing protein</fullName>
    </recommendedName>
</protein>
<evidence type="ECO:0000313" key="2">
    <source>
        <dbReference type="EMBL" id="RXM99484.1"/>
    </source>
</evidence>
<dbReference type="PROSITE" id="PS50042">
    <property type="entry name" value="CNMP_BINDING_3"/>
    <property type="match status" value="1"/>
</dbReference>
<dbReference type="EMBL" id="SCEB01000365">
    <property type="protein sequence ID" value="RXM99484.1"/>
    <property type="molecule type" value="Genomic_DNA"/>
</dbReference>
<accession>A0A662YS82</accession>
<dbReference type="InterPro" id="IPR018490">
    <property type="entry name" value="cNMP-bd_dom_sf"/>
</dbReference>